<evidence type="ECO:0000256" key="3">
    <source>
        <dbReference type="SAM" id="Phobius"/>
    </source>
</evidence>
<dbReference type="PANTHER" id="PTHR13479:SF66">
    <property type="entry name" value="LARGE RIBOSOMAL SUBUNIT PROTEIN ML66"/>
    <property type="match status" value="1"/>
</dbReference>
<keyword evidence="3" id="KW-1133">Transmembrane helix</keyword>
<evidence type="ECO:0000256" key="2">
    <source>
        <dbReference type="ARBA" id="ARBA00023274"/>
    </source>
</evidence>
<keyword evidence="3" id="KW-0812">Transmembrane</keyword>
<comment type="caution">
    <text evidence="4">The sequence shown here is derived from an EMBL/GenBank/DDBJ whole genome shotgun (WGS) entry which is preliminary data.</text>
</comment>
<name>A0A6V7X7S3_MELEN</name>
<dbReference type="EMBL" id="CAJEWN010001209">
    <property type="protein sequence ID" value="CAD2195391.1"/>
    <property type="molecule type" value="Genomic_DNA"/>
</dbReference>
<proteinExistence type="predicted"/>
<dbReference type="InterPro" id="IPR036870">
    <property type="entry name" value="Ribosomal_bS18_sf"/>
</dbReference>
<organism evidence="4 5">
    <name type="scientific">Meloidogyne enterolobii</name>
    <name type="common">Root-knot nematode worm</name>
    <name type="synonym">Meloidogyne mayaguensis</name>
    <dbReference type="NCBI Taxonomy" id="390850"/>
    <lineage>
        <taxon>Eukaryota</taxon>
        <taxon>Metazoa</taxon>
        <taxon>Ecdysozoa</taxon>
        <taxon>Nematoda</taxon>
        <taxon>Chromadorea</taxon>
        <taxon>Rhabditida</taxon>
        <taxon>Tylenchina</taxon>
        <taxon>Tylenchomorpha</taxon>
        <taxon>Tylenchoidea</taxon>
        <taxon>Meloidogynidae</taxon>
        <taxon>Meloidogyninae</taxon>
        <taxon>Meloidogyne</taxon>
    </lineage>
</organism>
<dbReference type="Pfam" id="PF01084">
    <property type="entry name" value="Ribosomal_S18"/>
    <property type="match status" value="1"/>
</dbReference>
<dbReference type="AlphaFoldDB" id="A0A6V7X7S3"/>
<reference evidence="4 5" key="1">
    <citation type="submission" date="2020-08" db="EMBL/GenBank/DDBJ databases">
        <authorList>
            <person name="Koutsovoulos G."/>
            <person name="Danchin GJ E."/>
        </authorList>
    </citation>
    <scope>NUCLEOTIDE SEQUENCE [LARGE SCALE GENOMIC DNA]</scope>
</reference>
<dbReference type="OrthoDB" id="10054543at2759"/>
<keyword evidence="3" id="KW-0472">Membrane</keyword>
<feature type="transmembrane region" description="Helical" evidence="3">
    <location>
        <begin position="238"/>
        <end position="266"/>
    </location>
</feature>
<protein>
    <submittedName>
        <fullName evidence="4">Uncharacterized protein</fullName>
    </submittedName>
</protein>
<dbReference type="SUPFAM" id="SSF46911">
    <property type="entry name" value="Ribosomal protein S18"/>
    <property type="match status" value="1"/>
</dbReference>
<dbReference type="InterPro" id="IPR001648">
    <property type="entry name" value="Ribosomal_bS18"/>
</dbReference>
<keyword evidence="2" id="KW-0687">Ribonucleoprotein</keyword>
<gene>
    <name evidence="4" type="ORF">MENT_LOCUS48477</name>
</gene>
<accession>A0A6V7X7S3</accession>
<dbReference type="GO" id="GO:0032543">
    <property type="term" value="P:mitochondrial translation"/>
    <property type="evidence" value="ECO:0007669"/>
    <property type="project" value="TreeGrafter"/>
</dbReference>
<dbReference type="Gene3D" id="4.10.640.10">
    <property type="entry name" value="Ribosomal protein S18"/>
    <property type="match status" value="1"/>
</dbReference>
<evidence type="ECO:0000256" key="1">
    <source>
        <dbReference type="ARBA" id="ARBA00022980"/>
    </source>
</evidence>
<evidence type="ECO:0000313" key="5">
    <source>
        <dbReference type="Proteomes" id="UP000580250"/>
    </source>
</evidence>
<feature type="transmembrane region" description="Helical" evidence="3">
    <location>
        <begin position="41"/>
        <end position="63"/>
    </location>
</feature>
<dbReference type="PANTHER" id="PTHR13479">
    <property type="entry name" value="30S RIBOSOMAL PROTEIN S18"/>
    <property type="match status" value="1"/>
</dbReference>
<dbReference type="GO" id="GO:0003735">
    <property type="term" value="F:structural constituent of ribosome"/>
    <property type="evidence" value="ECO:0007669"/>
    <property type="project" value="InterPro"/>
</dbReference>
<evidence type="ECO:0000313" key="4">
    <source>
        <dbReference type="EMBL" id="CAD2195391.1"/>
    </source>
</evidence>
<dbReference type="GO" id="GO:0005763">
    <property type="term" value="C:mitochondrial small ribosomal subunit"/>
    <property type="evidence" value="ECO:0007669"/>
    <property type="project" value="TreeGrafter"/>
</dbReference>
<dbReference type="GO" id="GO:0070181">
    <property type="term" value="F:small ribosomal subunit rRNA binding"/>
    <property type="evidence" value="ECO:0007669"/>
    <property type="project" value="TreeGrafter"/>
</dbReference>
<dbReference type="Proteomes" id="UP000580250">
    <property type="component" value="Unassembled WGS sequence"/>
</dbReference>
<sequence length="269" mass="31491">MGSTIVVQTDHFYIFFEKLTGGGGGGLNKYPHSLTHSLTPLALTTYTMLLLKTSTHFLALRFISRTSQLFAKRIKESVEGDLTIVELESLPETQKSFKFKPSKLPAACQSDVQTCSCPLCKISVKISYQDVLILEQFMRLDGTVLPRELTGLCLEQQQRLERCVMEAHWSGLFPDRTIPEFDRSGYKRFNRHWDDDSAMFRLEYKMQPGSWFYIKDIILERHCTKRGKKRKLWLVDKLIFWLFKSIFFVFFEVVKLRSFLSIFFIFELF</sequence>
<keyword evidence="1" id="KW-0689">Ribosomal protein</keyword>